<name>A0A255GNG4_9ACTN</name>
<sequence>MSTPELEEWADQCRAHVRDMAEDWGVGERYASDSRALVPAMQEYVNEFDWDSADGDAYVELHTDLASYLAEHLIRTFRATWVEGEDDRGPVYAVTALGHTVDPFDVAYQEIVHRPVDVTRMLAAGERGLEVTADADER</sequence>
<dbReference type="AlphaFoldDB" id="A0A255GNG4"/>
<gene>
    <name evidence="1" type="ORF">CGZ94_00025</name>
</gene>
<keyword evidence="2" id="KW-1185">Reference proteome</keyword>
<accession>A0A255GNG4</accession>
<evidence type="ECO:0000313" key="2">
    <source>
        <dbReference type="Proteomes" id="UP000215896"/>
    </source>
</evidence>
<dbReference type="OrthoDB" id="4266337at2"/>
<protein>
    <submittedName>
        <fullName evidence="1">Uncharacterized protein</fullName>
    </submittedName>
</protein>
<proteinExistence type="predicted"/>
<evidence type="ECO:0000313" key="1">
    <source>
        <dbReference type="EMBL" id="OYO17339.1"/>
    </source>
</evidence>
<dbReference type="RefSeq" id="WP_094356983.1">
    <property type="nucleotide sequence ID" value="NZ_NMVK01000009.1"/>
</dbReference>
<dbReference type="EMBL" id="NMVO01000001">
    <property type="protein sequence ID" value="OYO17339.1"/>
    <property type="molecule type" value="Genomic_DNA"/>
</dbReference>
<comment type="caution">
    <text evidence="1">The sequence shown here is derived from an EMBL/GenBank/DDBJ whole genome shotgun (WGS) entry which is preliminary data.</text>
</comment>
<dbReference type="Proteomes" id="UP000215896">
    <property type="component" value="Unassembled WGS sequence"/>
</dbReference>
<organism evidence="1 2">
    <name type="scientific">Enemella evansiae</name>
    <dbReference type="NCBI Taxonomy" id="2016499"/>
    <lineage>
        <taxon>Bacteria</taxon>
        <taxon>Bacillati</taxon>
        <taxon>Actinomycetota</taxon>
        <taxon>Actinomycetes</taxon>
        <taxon>Propionibacteriales</taxon>
        <taxon>Propionibacteriaceae</taxon>
        <taxon>Enemella</taxon>
    </lineage>
</organism>
<reference evidence="1 2" key="1">
    <citation type="submission" date="2017-07" db="EMBL/GenBank/DDBJ databases">
        <title>Draft whole genome sequences of clinical Proprionibacteriaceae strains.</title>
        <authorList>
            <person name="Bernier A.-M."/>
            <person name="Bernard K."/>
            <person name="Domingo M.-C."/>
        </authorList>
    </citation>
    <scope>NUCLEOTIDE SEQUENCE [LARGE SCALE GENOMIC DNA]</scope>
    <source>
        <strain evidence="1 2">NML 030167</strain>
    </source>
</reference>